<dbReference type="CDD" id="cd00093">
    <property type="entry name" value="HTH_XRE"/>
    <property type="match status" value="1"/>
</dbReference>
<dbReference type="SMART" id="SM00530">
    <property type="entry name" value="HTH_XRE"/>
    <property type="match status" value="1"/>
</dbReference>
<dbReference type="SUPFAM" id="SSF47413">
    <property type="entry name" value="lambda repressor-like DNA-binding domains"/>
    <property type="match status" value="1"/>
</dbReference>
<dbReference type="Proteomes" id="UP001589688">
    <property type="component" value="Unassembled WGS sequence"/>
</dbReference>
<dbReference type="Pfam" id="PF01381">
    <property type="entry name" value="HTH_3"/>
    <property type="match status" value="1"/>
</dbReference>
<dbReference type="PANTHER" id="PTHR36924:SF1">
    <property type="entry name" value="ANTITOXIN HIGA-1"/>
    <property type="match status" value="1"/>
</dbReference>
<evidence type="ECO:0000259" key="2">
    <source>
        <dbReference type="PROSITE" id="PS50943"/>
    </source>
</evidence>
<dbReference type="PANTHER" id="PTHR36924">
    <property type="entry name" value="ANTITOXIN HIGA-1"/>
    <property type="match status" value="1"/>
</dbReference>
<evidence type="ECO:0000313" key="4">
    <source>
        <dbReference type="Proteomes" id="UP001589688"/>
    </source>
</evidence>
<organism evidence="3 4">
    <name type="scientific">Hallella seregens ATCC 51272</name>
    <dbReference type="NCBI Taxonomy" id="1336250"/>
    <lineage>
        <taxon>Bacteria</taxon>
        <taxon>Pseudomonadati</taxon>
        <taxon>Bacteroidota</taxon>
        <taxon>Bacteroidia</taxon>
        <taxon>Bacteroidales</taxon>
        <taxon>Prevotellaceae</taxon>
        <taxon>Hallella</taxon>
    </lineage>
</organism>
<reference evidence="3 4" key="1">
    <citation type="submission" date="2024-09" db="EMBL/GenBank/DDBJ databases">
        <authorList>
            <person name="Sun Q."/>
            <person name="Mori K."/>
        </authorList>
    </citation>
    <scope>NUCLEOTIDE SEQUENCE [LARGE SCALE GENOMIC DNA]</scope>
    <source>
        <strain evidence="3 4">ATCC 51272</strain>
    </source>
</reference>
<gene>
    <name evidence="3" type="ORF">ACFFK8_13210</name>
</gene>
<dbReference type="RefSeq" id="WP_027952266.1">
    <property type="nucleotide sequence ID" value="NZ_JADU01000015.1"/>
</dbReference>
<dbReference type="NCBIfam" id="TIGR02607">
    <property type="entry name" value="antidote_HigA"/>
    <property type="match status" value="1"/>
</dbReference>
<dbReference type="Gene3D" id="1.10.260.40">
    <property type="entry name" value="lambda repressor-like DNA-binding domains"/>
    <property type="match status" value="1"/>
</dbReference>
<evidence type="ECO:0000313" key="3">
    <source>
        <dbReference type="EMBL" id="MFB9898720.1"/>
    </source>
</evidence>
<dbReference type="InterPro" id="IPR013430">
    <property type="entry name" value="Toxin_antidote_HigA"/>
</dbReference>
<accession>A0ABV5ZMW9</accession>
<name>A0ABV5ZMW9_9BACT</name>
<feature type="domain" description="HTH cro/C1-type" evidence="2">
    <location>
        <begin position="28"/>
        <end position="82"/>
    </location>
</feature>
<keyword evidence="4" id="KW-1185">Reference proteome</keyword>
<dbReference type="PROSITE" id="PS50943">
    <property type="entry name" value="HTH_CROC1"/>
    <property type="match status" value="1"/>
</dbReference>
<keyword evidence="1" id="KW-0238">DNA-binding</keyword>
<sequence length="114" mass="12821">MIEQKGVSTDMIANNLEAFVPTHPGETIKEEIAERGISQRQLAKQMGVSYSVLNEILNAKRPVSVEYALMLEAALGIDADLWIGMQAEYNKQVAKRDLKLQKRLEHIRQLAAML</sequence>
<proteinExistence type="predicted"/>
<protein>
    <submittedName>
        <fullName evidence="3">HigA family addiction module antitoxin</fullName>
    </submittedName>
</protein>
<comment type="caution">
    <text evidence="3">The sequence shown here is derived from an EMBL/GenBank/DDBJ whole genome shotgun (WGS) entry which is preliminary data.</text>
</comment>
<evidence type="ECO:0000256" key="1">
    <source>
        <dbReference type="ARBA" id="ARBA00023125"/>
    </source>
</evidence>
<dbReference type="EMBL" id="JBHLZF010000002">
    <property type="protein sequence ID" value="MFB9898720.1"/>
    <property type="molecule type" value="Genomic_DNA"/>
</dbReference>
<dbReference type="InterPro" id="IPR010982">
    <property type="entry name" value="Lambda_DNA-bd_dom_sf"/>
</dbReference>
<dbReference type="InterPro" id="IPR001387">
    <property type="entry name" value="Cro/C1-type_HTH"/>
</dbReference>